<gene>
    <name evidence="1" type="ORF">MA03_02295</name>
</gene>
<organism evidence="1 2">
    <name type="scientific">Infirmifilum uzonense</name>
    <dbReference type="NCBI Taxonomy" id="1550241"/>
    <lineage>
        <taxon>Archaea</taxon>
        <taxon>Thermoproteota</taxon>
        <taxon>Thermoprotei</taxon>
        <taxon>Thermofilales</taxon>
        <taxon>Thermofilaceae</taxon>
        <taxon>Infirmifilum</taxon>
    </lineage>
</organism>
<evidence type="ECO:0000313" key="1">
    <source>
        <dbReference type="EMBL" id="AKG38336.1"/>
    </source>
</evidence>
<dbReference type="EMBL" id="CP009961">
    <property type="protein sequence ID" value="AKG38336.1"/>
    <property type="molecule type" value="Genomic_DNA"/>
</dbReference>
<evidence type="ECO:0000313" key="2">
    <source>
        <dbReference type="Proteomes" id="UP000067434"/>
    </source>
</evidence>
<keyword evidence="2" id="KW-1185">Reference proteome</keyword>
<accession>A0A0F7CKV8</accession>
<proteinExistence type="predicted"/>
<dbReference type="GeneID" id="25401024"/>
<dbReference type="PATRIC" id="fig|1550241.5.peg.471"/>
<dbReference type="Proteomes" id="UP000067434">
    <property type="component" value="Chromosome"/>
</dbReference>
<dbReference type="RefSeq" id="WP_052883724.1">
    <property type="nucleotide sequence ID" value="NZ_CP009961.1"/>
</dbReference>
<dbReference type="KEGG" id="thf:MA03_02295"/>
<protein>
    <submittedName>
        <fullName evidence="1">Uncharacterized protein</fullName>
    </submittedName>
</protein>
<sequence length="98" mass="11001">MRSRKGGHTRRLARRSRRYTCASIAAFRVYVETLPDQGKALCGIEATLSELGELSTRTEGFLEEWEAERTYSIFLQDYKEAEVVLGLGGLCSLAHYPG</sequence>
<dbReference type="HOGENOM" id="CLU_2327402_0_0_2"/>
<dbReference type="AlphaFoldDB" id="A0A0F7CKV8"/>
<name>A0A0F7CKV8_9CREN</name>
<reference evidence="1 2" key="1">
    <citation type="journal article" date="2015" name="Stand. Genomic Sci.">
        <title>Complete genome sequence of and proposal of Thermofilum uzonense sp. nov. a novel hyperthermophilic crenarchaeon and emended description of the genus Thermofilum.</title>
        <authorList>
            <person name="Toshchakov S.V."/>
            <person name="Korzhenkov A.A."/>
            <person name="Samarov N.I."/>
            <person name="Mazunin I.O."/>
            <person name="Mozhey O.I."/>
            <person name="Shmyr I.S."/>
            <person name="Derbikova K.S."/>
            <person name="Taranov E.A."/>
            <person name="Dominova I.N."/>
            <person name="Bonch-Osmolovskaya E.A."/>
            <person name="Patrushev M.V."/>
            <person name="Podosokorskaya O.A."/>
            <person name="Kublanov I.V."/>
        </authorList>
    </citation>
    <scope>NUCLEOTIDE SEQUENCE [LARGE SCALE GENOMIC DNA]</scope>
    <source>
        <strain evidence="1 2">1807-2</strain>
    </source>
</reference>